<feature type="compositionally biased region" description="Basic and acidic residues" evidence="1">
    <location>
        <begin position="11"/>
        <end position="22"/>
    </location>
</feature>
<dbReference type="OrthoDB" id="5335210at2759"/>
<dbReference type="EMBL" id="LGUA01002403">
    <property type="protein sequence ID" value="OAX77520.1"/>
    <property type="molecule type" value="Genomic_DNA"/>
</dbReference>
<organism evidence="2 3">
    <name type="scientific">Emergomyces africanus</name>
    <dbReference type="NCBI Taxonomy" id="1955775"/>
    <lineage>
        <taxon>Eukaryota</taxon>
        <taxon>Fungi</taxon>
        <taxon>Dikarya</taxon>
        <taxon>Ascomycota</taxon>
        <taxon>Pezizomycotina</taxon>
        <taxon>Eurotiomycetes</taxon>
        <taxon>Eurotiomycetidae</taxon>
        <taxon>Onygenales</taxon>
        <taxon>Ajellomycetaceae</taxon>
        <taxon>Emergomyces</taxon>
    </lineage>
</organism>
<sequence length="211" mass="22736">MNRFRTRKKAKEAQNGHDDKDGQPLPLFTSKTFKRSKKPQIASKSELDLSTALPSSDDFRTSLLMPNLSARFSMLREQDDPNSKIGKANDDSVLAPKRASRLNVFGQINHPLSDIAEVSSLHGSSARPSFAIGRGSYASGEGYATDDGDFSPGGSVMSRSRPGEGNNLFGGRQKVYKIPVASTTPRSGSTSEASGVVGGMGRKAKKRSIEW</sequence>
<keyword evidence="3" id="KW-1185">Reference proteome</keyword>
<accession>A0A1B7NLQ3</accession>
<feature type="region of interest" description="Disordered" evidence="1">
    <location>
        <begin position="137"/>
        <end position="211"/>
    </location>
</feature>
<dbReference type="AlphaFoldDB" id="A0A1B7NLQ3"/>
<dbReference type="Proteomes" id="UP000091918">
    <property type="component" value="Unassembled WGS sequence"/>
</dbReference>
<feature type="region of interest" description="Disordered" evidence="1">
    <location>
        <begin position="1"/>
        <end position="49"/>
    </location>
</feature>
<feature type="compositionally biased region" description="Basic residues" evidence="1">
    <location>
        <begin position="202"/>
        <end position="211"/>
    </location>
</feature>
<reference evidence="2 3" key="1">
    <citation type="submission" date="2015-07" db="EMBL/GenBank/DDBJ databases">
        <title>Emmonsia species relationships and genome sequence.</title>
        <authorList>
            <person name="Cuomo C.A."/>
            <person name="Schwartz I.S."/>
            <person name="Kenyon C."/>
            <person name="de Hoog G.S."/>
            <person name="Govender N.P."/>
            <person name="Botha A."/>
            <person name="Moreno L."/>
            <person name="de Vries M."/>
            <person name="Munoz J.F."/>
            <person name="Stielow J.B."/>
        </authorList>
    </citation>
    <scope>NUCLEOTIDE SEQUENCE [LARGE SCALE GENOMIC DNA]</scope>
    <source>
        <strain evidence="2 3">CBS 136260</strain>
    </source>
</reference>
<dbReference type="STRING" id="1658172.A0A1B7NLQ3"/>
<gene>
    <name evidence="2" type="ORF">ACJ72_08181</name>
</gene>
<evidence type="ECO:0000313" key="3">
    <source>
        <dbReference type="Proteomes" id="UP000091918"/>
    </source>
</evidence>
<protein>
    <submittedName>
        <fullName evidence="2">Uncharacterized protein</fullName>
    </submittedName>
</protein>
<feature type="compositionally biased region" description="Basic residues" evidence="1">
    <location>
        <begin position="1"/>
        <end position="10"/>
    </location>
</feature>
<name>A0A1B7NLQ3_9EURO</name>
<feature type="compositionally biased region" description="Polar residues" evidence="1">
    <location>
        <begin position="181"/>
        <end position="193"/>
    </location>
</feature>
<evidence type="ECO:0000313" key="2">
    <source>
        <dbReference type="EMBL" id="OAX77520.1"/>
    </source>
</evidence>
<proteinExistence type="predicted"/>
<comment type="caution">
    <text evidence="2">The sequence shown here is derived from an EMBL/GenBank/DDBJ whole genome shotgun (WGS) entry which is preliminary data.</text>
</comment>
<evidence type="ECO:0000256" key="1">
    <source>
        <dbReference type="SAM" id="MobiDB-lite"/>
    </source>
</evidence>